<feature type="chain" id="PRO_5046751352" evidence="2">
    <location>
        <begin position="23"/>
        <end position="187"/>
    </location>
</feature>
<accession>A0ABV5T3U5</accession>
<feature type="compositionally biased region" description="Pro residues" evidence="1">
    <location>
        <begin position="23"/>
        <end position="47"/>
    </location>
</feature>
<comment type="caution">
    <text evidence="3">The sequence shown here is derived from an EMBL/GenBank/DDBJ whole genome shotgun (WGS) entry which is preliminary data.</text>
</comment>
<keyword evidence="4" id="KW-1185">Reference proteome</keyword>
<evidence type="ECO:0000313" key="3">
    <source>
        <dbReference type="EMBL" id="MFB9647230.1"/>
    </source>
</evidence>
<reference evidence="3 4" key="1">
    <citation type="submission" date="2024-09" db="EMBL/GenBank/DDBJ databases">
        <authorList>
            <person name="Sun Q."/>
            <person name="Mori K."/>
        </authorList>
    </citation>
    <scope>NUCLEOTIDE SEQUENCE [LARGE SCALE GENOMIC DNA]</scope>
    <source>
        <strain evidence="3 4">JCM 1342</strain>
    </source>
</reference>
<sequence length="187" mass="19212">MLAGILALAVTACAGGSASPTASPTPTPIPTQTTPPEPEPTEPPAPTVAPANIPSDCNTLGTDMSRQDTVGDMTLQSDGTGFVREAPQNAQFVFGCDWIIDEVAGVLLLISTADAGDVTAAVDALPGQGWTCGVADDFGASYCETEPSGMAGVQEAVVARDGVWVYFETYQRNGNAFLSDIAGQIWS</sequence>
<proteinExistence type="predicted"/>
<evidence type="ECO:0000256" key="1">
    <source>
        <dbReference type="SAM" id="MobiDB-lite"/>
    </source>
</evidence>
<gene>
    <name evidence="3" type="ORF">ACFFPJ_15650</name>
</gene>
<dbReference type="RefSeq" id="WP_344713766.1">
    <property type="nucleotide sequence ID" value="NZ_BAAAWH010000001.1"/>
</dbReference>
<evidence type="ECO:0000256" key="2">
    <source>
        <dbReference type="SAM" id="SignalP"/>
    </source>
</evidence>
<protein>
    <submittedName>
        <fullName evidence="3">Uncharacterized protein</fullName>
    </submittedName>
</protein>
<feature type="region of interest" description="Disordered" evidence="1">
    <location>
        <begin position="16"/>
        <end position="52"/>
    </location>
</feature>
<organism evidence="3 4">
    <name type="scientific">Microbacterium terregens</name>
    <dbReference type="NCBI Taxonomy" id="69363"/>
    <lineage>
        <taxon>Bacteria</taxon>
        <taxon>Bacillati</taxon>
        <taxon>Actinomycetota</taxon>
        <taxon>Actinomycetes</taxon>
        <taxon>Micrococcales</taxon>
        <taxon>Microbacteriaceae</taxon>
        <taxon>Microbacterium</taxon>
    </lineage>
</organism>
<feature type="signal peptide" evidence="2">
    <location>
        <begin position="1"/>
        <end position="22"/>
    </location>
</feature>
<keyword evidence="2" id="KW-0732">Signal</keyword>
<name>A0ABV5T3U5_9MICO</name>
<evidence type="ECO:0000313" key="4">
    <source>
        <dbReference type="Proteomes" id="UP001589611"/>
    </source>
</evidence>
<dbReference type="EMBL" id="JBHMBE010000009">
    <property type="protein sequence ID" value="MFB9647230.1"/>
    <property type="molecule type" value="Genomic_DNA"/>
</dbReference>
<dbReference type="Proteomes" id="UP001589611">
    <property type="component" value="Unassembled WGS sequence"/>
</dbReference>